<feature type="domain" description="EamA" evidence="8">
    <location>
        <begin position="155"/>
        <end position="288"/>
    </location>
</feature>
<dbReference type="SUPFAM" id="SSF103481">
    <property type="entry name" value="Multidrug resistance efflux transporter EmrE"/>
    <property type="match status" value="2"/>
</dbReference>
<keyword evidence="10" id="KW-1185">Reference proteome</keyword>
<evidence type="ECO:0000256" key="7">
    <source>
        <dbReference type="SAM" id="Phobius"/>
    </source>
</evidence>
<dbReference type="InterPro" id="IPR000620">
    <property type="entry name" value="EamA_dom"/>
</dbReference>
<accession>A0A7X2N0P2</accession>
<feature type="transmembrane region" description="Helical" evidence="7">
    <location>
        <begin position="41"/>
        <end position="58"/>
    </location>
</feature>
<keyword evidence="4 7" id="KW-0812">Transmembrane</keyword>
<evidence type="ECO:0000256" key="4">
    <source>
        <dbReference type="ARBA" id="ARBA00022692"/>
    </source>
</evidence>
<feature type="domain" description="EamA" evidence="8">
    <location>
        <begin position="7"/>
        <end position="146"/>
    </location>
</feature>
<evidence type="ECO:0000259" key="8">
    <source>
        <dbReference type="Pfam" id="PF00892"/>
    </source>
</evidence>
<evidence type="ECO:0000256" key="6">
    <source>
        <dbReference type="ARBA" id="ARBA00023136"/>
    </source>
</evidence>
<comment type="similarity">
    <text evidence="2">Belongs to the EamA transporter family.</text>
</comment>
<feature type="transmembrane region" description="Helical" evidence="7">
    <location>
        <begin position="153"/>
        <end position="174"/>
    </location>
</feature>
<dbReference type="PANTHER" id="PTHR42920:SF5">
    <property type="entry name" value="EAMA DOMAIN-CONTAINING PROTEIN"/>
    <property type="match status" value="1"/>
</dbReference>
<gene>
    <name evidence="9" type="ORF">FYJ33_14815</name>
</gene>
<feature type="transmembrane region" description="Helical" evidence="7">
    <location>
        <begin position="105"/>
        <end position="123"/>
    </location>
</feature>
<dbReference type="InterPro" id="IPR051258">
    <property type="entry name" value="Diverse_Substrate_Transporter"/>
</dbReference>
<evidence type="ECO:0000256" key="5">
    <source>
        <dbReference type="ARBA" id="ARBA00022989"/>
    </source>
</evidence>
<feature type="transmembrane region" description="Helical" evidence="7">
    <location>
        <begin position="130"/>
        <end position="147"/>
    </location>
</feature>
<comment type="caution">
    <text evidence="9">The sequence shown here is derived from an EMBL/GenBank/DDBJ whole genome shotgun (WGS) entry which is preliminary data.</text>
</comment>
<dbReference type="GO" id="GO:0005886">
    <property type="term" value="C:plasma membrane"/>
    <property type="evidence" value="ECO:0007669"/>
    <property type="project" value="UniProtKB-SubCell"/>
</dbReference>
<evidence type="ECO:0000256" key="1">
    <source>
        <dbReference type="ARBA" id="ARBA00004651"/>
    </source>
</evidence>
<keyword evidence="3" id="KW-1003">Cell membrane</keyword>
<evidence type="ECO:0000313" key="10">
    <source>
        <dbReference type="Proteomes" id="UP000460287"/>
    </source>
</evidence>
<feature type="transmembrane region" description="Helical" evidence="7">
    <location>
        <begin position="246"/>
        <end position="266"/>
    </location>
</feature>
<evidence type="ECO:0000256" key="2">
    <source>
        <dbReference type="ARBA" id="ARBA00007362"/>
    </source>
</evidence>
<dbReference type="PANTHER" id="PTHR42920">
    <property type="entry name" value="OS03G0707200 PROTEIN-RELATED"/>
    <property type="match status" value="1"/>
</dbReference>
<keyword evidence="6 7" id="KW-0472">Membrane</keyword>
<dbReference type="Proteomes" id="UP000460287">
    <property type="component" value="Unassembled WGS sequence"/>
</dbReference>
<protein>
    <submittedName>
        <fullName evidence="9">DMT family transporter</fullName>
    </submittedName>
</protein>
<organism evidence="9 10">
    <name type="scientific">Inconstantimicrobium porci</name>
    <dbReference type="NCBI Taxonomy" id="2652291"/>
    <lineage>
        <taxon>Bacteria</taxon>
        <taxon>Bacillati</taxon>
        <taxon>Bacillota</taxon>
        <taxon>Clostridia</taxon>
        <taxon>Eubacteriales</taxon>
        <taxon>Clostridiaceae</taxon>
        <taxon>Inconstantimicrobium</taxon>
    </lineage>
</organism>
<proteinExistence type="inferred from homology"/>
<evidence type="ECO:0000313" key="9">
    <source>
        <dbReference type="EMBL" id="MSR92602.1"/>
    </source>
</evidence>
<dbReference type="Gene3D" id="1.10.3730.20">
    <property type="match status" value="1"/>
</dbReference>
<reference evidence="9 10" key="1">
    <citation type="submission" date="2019-08" db="EMBL/GenBank/DDBJ databases">
        <title>In-depth cultivation of the pig gut microbiome towards novel bacterial diversity and tailored functional studies.</title>
        <authorList>
            <person name="Wylensek D."/>
            <person name="Hitch T.C.A."/>
            <person name="Clavel T."/>
        </authorList>
    </citation>
    <scope>NUCLEOTIDE SEQUENCE [LARGE SCALE GENOMIC DNA]</scope>
    <source>
        <strain evidence="9 10">WCA-383-APC-5B</strain>
    </source>
</reference>
<comment type="subcellular location">
    <subcellularLocation>
        <location evidence="1">Cell membrane</location>
        <topology evidence="1">Multi-pass membrane protein</topology>
    </subcellularLocation>
</comment>
<dbReference type="EMBL" id="VULX01000039">
    <property type="protein sequence ID" value="MSR92602.1"/>
    <property type="molecule type" value="Genomic_DNA"/>
</dbReference>
<keyword evidence="5 7" id="KW-1133">Transmembrane helix</keyword>
<feature type="transmembrane region" description="Helical" evidence="7">
    <location>
        <begin position="217"/>
        <end position="234"/>
    </location>
</feature>
<sequence length="308" mass="33441">MKLKNFKGEIILTITALIWGTAFVAQSMGMKYTKPFTFNGVRTVVGGIALLPVILFMSKSKGESPKTEINDNKLWIRAGIECGLALLIASSLQQVGMQYTTAGKAGFLTALYIIIVPILGLFLKKKVRMTVWLSVVIATIGTYFLSVKQGFNIGIGDIYIILCAFGFSVQIMIVDKYASLTNAVKLSCTQFFVCGISSVIIALIFEKPQFSQIMQAAAPILYAGVMSSGVAYTLQIIGQRYTEPAVASLIMSMESVYAALGGWLILNEQLTGKELFGCALVFTAIIITQIPKKGSSSRSFEKIETQQA</sequence>
<name>A0A7X2N0P2_9CLOT</name>
<dbReference type="AlphaFoldDB" id="A0A7X2N0P2"/>
<dbReference type="InterPro" id="IPR037185">
    <property type="entry name" value="EmrE-like"/>
</dbReference>
<feature type="transmembrane region" description="Helical" evidence="7">
    <location>
        <begin position="186"/>
        <end position="205"/>
    </location>
</feature>
<dbReference type="Pfam" id="PF00892">
    <property type="entry name" value="EamA"/>
    <property type="match status" value="2"/>
</dbReference>
<evidence type="ECO:0000256" key="3">
    <source>
        <dbReference type="ARBA" id="ARBA00022475"/>
    </source>
</evidence>